<feature type="compositionally biased region" description="Low complexity" evidence="1">
    <location>
        <begin position="34"/>
        <end position="51"/>
    </location>
</feature>
<evidence type="ECO:0000313" key="5">
    <source>
        <dbReference type="EMBL" id="WJW70042.1"/>
    </source>
</evidence>
<reference evidence="4 6" key="1">
    <citation type="submission" date="2020-06" db="EMBL/GenBank/DDBJ databases">
        <title>Anoxygenic phototrophic Chloroflexota member uses a Type I reaction center.</title>
        <authorList>
            <person name="Tsuji J.M."/>
            <person name="Shaw N.A."/>
            <person name="Nagashima S."/>
            <person name="Venkiteswaran J."/>
            <person name="Schiff S.L."/>
            <person name="Hanada S."/>
            <person name="Tank M."/>
            <person name="Neufeld J.D."/>
        </authorList>
    </citation>
    <scope>NUCLEOTIDE SEQUENCE [LARGE SCALE GENOMIC DNA]</scope>
    <source>
        <strain evidence="4">L227-S17</strain>
    </source>
</reference>
<feature type="chain" id="PRO_5035728050" evidence="2">
    <location>
        <begin position="30"/>
        <end position="519"/>
    </location>
</feature>
<dbReference type="Gene3D" id="3.60.21.10">
    <property type="match status" value="1"/>
</dbReference>
<proteinExistence type="predicted"/>
<evidence type="ECO:0000256" key="1">
    <source>
        <dbReference type="SAM" id="MobiDB-lite"/>
    </source>
</evidence>
<keyword evidence="2" id="KW-0732">Signal</keyword>
<dbReference type="PANTHER" id="PTHR43143">
    <property type="entry name" value="METALLOPHOSPHOESTERASE, CALCINEURIN SUPERFAMILY"/>
    <property type="match status" value="1"/>
</dbReference>
<keyword evidence="7" id="KW-1185">Reference proteome</keyword>
<evidence type="ECO:0000313" key="7">
    <source>
        <dbReference type="Proteomes" id="UP001431572"/>
    </source>
</evidence>
<feature type="signal peptide" evidence="2">
    <location>
        <begin position="1"/>
        <end position="29"/>
    </location>
</feature>
<feature type="compositionally biased region" description="Polar residues" evidence="1">
    <location>
        <begin position="52"/>
        <end position="67"/>
    </location>
</feature>
<evidence type="ECO:0000313" key="6">
    <source>
        <dbReference type="Proteomes" id="UP000521676"/>
    </source>
</evidence>
<dbReference type="InterPro" id="IPR004843">
    <property type="entry name" value="Calcineurin-like_PHP"/>
</dbReference>
<dbReference type="EMBL" id="CP128401">
    <property type="protein sequence ID" value="WJW70042.1"/>
    <property type="molecule type" value="Genomic_DNA"/>
</dbReference>
<dbReference type="Proteomes" id="UP001431572">
    <property type="component" value="Plasmid unnamed1"/>
</dbReference>
<gene>
    <name evidence="4" type="ORF">HXX08_13965</name>
    <name evidence="5" type="ORF">OZ401_004844</name>
</gene>
<geneLocation type="plasmid" evidence="5 7">
    <name>unnamed1</name>
</geneLocation>
<feature type="region of interest" description="Disordered" evidence="1">
    <location>
        <begin position="34"/>
        <end position="67"/>
    </location>
</feature>
<feature type="domain" description="Calcineurin-like phosphoesterase" evidence="3">
    <location>
        <begin position="181"/>
        <end position="433"/>
    </location>
</feature>
<organism evidence="4 6">
    <name type="scientific">Candidatus Chlorohelix allophototropha</name>
    <dbReference type="NCBI Taxonomy" id="3003348"/>
    <lineage>
        <taxon>Bacteria</taxon>
        <taxon>Bacillati</taxon>
        <taxon>Chloroflexota</taxon>
        <taxon>Chloroflexia</taxon>
        <taxon>Candidatus Chloroheliales</taxon>
        <taxon>Candidatus Chloroheliaceae</taxon>
        <taxon>Candidatus Chlorohelix</taxon>
    </lineage>
</organism>
<dbReference type="PROSITE" id="PS51257">
    <property type="entry name" value="PROKAR_LIPOPROTEIN"/>
    <property type="match status" value="1"/>
</dbReference>
<dbReference type="GO" id="GO:0016787">
    <property type="term" value="F:hydrolase activity"/>
    <property type="evidence" value="ECO:0007669"/>
    <property type="project" value="InterPro"/>
</dbReference>
<reference evidence="5" key="2">
    <citation type="journal article" date="2024" name="Nature">
        <title>Anoxygenic phototroph of the Chloroflexota uses a type I reaction centre.</title>
        <authorList>
            <person name="Tsuji J.M."/>
            <person name="Shaw N.A."/>
            <person name="Nagashima S."/>
            <person name="Venkiteswaran J.J."/>
            <person name="Schiff S.L."/>
            <person name="Watanabe T."/>
            <person name="Fukui M."/>
            <person name="Hanada S."/>
            <person name="Tank M."/>
            <person name="Neufeld J.D."/>
        </authorList>
    </citation>
    <scope>NUCLEOTIDE SEQUENCE</scope>
    <source>
        <strain evidence="5">L227-S17</strain>
        <plasmid evidence="5 7">unnamed1</plasmid>
    </source>
</reference>
<accession>A0A8T7M4E4</accession>
<dbReference type="PANTHER" id="PTHR43143:SF1">
    <property type="entry name" value="SERINE_THREONINE-PROTEIN PHOSPHATASE CPPED1"/>
    <property type="match status" value="1"/>
</dbReference>
<protein>
    <submittedName>
        <fullName evidence="4">Metallophosphoesterase</fullName>
    </submittedName>
</protein>
<sequence length="519" mass="59032">MSDKQSRMWVTRRKFVRMALLASPAIALIACGEQPNATPQPQTQQLQNTATSQPLAQRQPTAQPSVQKTVAQTSVAGNATSYFLGKELLGLITDHSVMVKLMAVKELEAYIEFGTDSGKYTAKTNPVVIEKEKPFELLIDNLNADTQYYYRLLYRMRGDSAFLAGNAYSFHTQRKPDETFTFTIQADSHRDENTNEELYRRTLANILADKPDFHIDLGDTFMTEKFAKTEGEVINRYVEERQFFDLIGHSIPLFLVNGNHEGENGWMLNGKANNLAVWASNARNTYYLNPKPDSFYSGNGKEENFVGKRGGYYSWEWGNALFVTLDPFWYSTKKSSSFETNWNYTLGKEQYDWFKGILEKSKAKYKFVFSHNLVGGSDKDARGGIEPAKYFEWGGLNNDGSYGFDKNRARWGKPIHQLMVENKVTAFFHGHDHFFAKQELDGIVYQLVPQPGNPGYNKKDQGAEYGYVNGVLMPPAGHIRVTVSNLNVTVEYVRAYLAKDENKDRKNGESAYTYVMVFD</sequence>
<keyword evidence="5" id="KW-0614">Plasmid</keyword>
<dbReference type="EMBL" id="JACATZ010000001">
    <property type="protein sequence ID" value="NWJ46963.1"/>
    <property type="molecule type" value="Genomic_DNA"/>
</dbReference>
<dbReference type="SUPFAM" id="SSF56300">
    <property type="entry name" value="Metallo-dependent phosphatases"/>
    <property type="match status" value="1"/>
</dbReference>
<evidence type="ECO:0000313" key="4">
    <source>
        <dbReference type="EMBL" id="NWJ46963.1"/>
    </source>
</evidence>
<dbReference type="Pfam" id="PF00149">
    <property type="entry name" value="Metallophos"/>
    <property type="match status" value="1"/>
</dbReference>
<evidence type="ECO:0000256" key="2">
    <source>
        <dbReference type="SAM" id="SignalP"/>
    </source>
</evidence>
<name>A0A8T7M4E4_9CHLR</name>
<dbReference type="InterPro" id="IPR051918">
    <property type="entry name" value="STPP_CPPED1"/>
</dbReference>
<evidence type="ECO:0000259" key="3">
    <source>
        <dbReference type="Pfam" id="PF00149"/>
    </source>
</evidence>
<dbReference type="AlphaFoldDB" id="A0A8T7M4E4"/>
<dbReference type="Proteomes" id="UP000521676">
    <property type="component" value="Unassembled WGS sequence"/>
</dbReference>
<dbReference type="RefSeq" id="WP_341471927.1">
    <property type="nucleotide sequence ID" value="NZ_CP128401.1"/>
</dbReference>
<dbReference type="InterPro" id="IPR029052">
    <property type="entry name" value="Metallo-depent_PP-like"/>
</dbReference>